<evidence type="ECO:0000313" key="3">
    <source>
        <dbReference type="Proteomes" id="UP000179237"/>
    </source>
</evidence>
<protein>
    <submittedName>
        <fullName evidence="2">Uncharacterized protein</fullName>
    </submittedName>
</protein>
<sequence>MESISQKKDIARARRIFFGVIVLAIIIATGLKIQIVSSDGVYHATEDQNTVVTYDETGPTTMYTVETHSSHQKVKYVTNYVYVPNEGQLVHLYQVHLKTTTRTKYCSLVIPKVVVVTKVSGTFDQVADDSGRSDWIGYIRNSPDRRYLIPADNNTPFYRTLSLGVLPEPGDQIKMYYLEIFFSSEKFLKLAILY</sequence>
<keyword evidence="1" id="KW-0472">Membrane</keyword>
<keyword evidence="1" id="KW-0812">Transmembrane</keyword>
<evidence type="ECO:0000313" key="2">
    <source>
        <dbReference type="EMBL" id="OGD83841.1"/>
    </source>
</evidence>
<comment type="caution">
    <text evidence="2">The sequence shown here is derived from an EMBL/GenBank/DDBJ whole genome shotgun (WGS) entry which is preliminary data.</text>
</comment>
<dbReference type="Proteomes" id="UP000179237">
    <property type="component" value="Unassembled WGS sequence"/>
</dbReference>
<reference evidence="2 3" key="1">
    <citation type="journal article" date="2016" name="Nat. Commun.">
        <title>Thousands of microbial genomes shed light on interconnected biogeochemical processes in an aquifer system.</title>
        <authorList>
            <person name="Anantharaman K."/>
            <person name="Brown C.T."/>
            <person name="Hug L.A."/>
            <person name="Sharon I."/>
            <person name="Castelle C.J."/>
            <person name="Probst A.J."/>
            <person name="Thomas B.C."/>
            <person name="Singh A."/>
            <person name="Wilkins M.J."/>
            <person name="Karaoz U."/>
            <person name="Brodie E.L."/>
            <person name="Williams K.H."/>
            <person name="Hubbard S.S."/>
            <person name="Banfield J.F."/>
        </authorList>
    </citation>
    <scope>NUCLEOTIDE SEQUENCE [LARGE SCALE GENOMIC DNA]</scope>
</reference>
<dbReference type="EMBL" id="MFAQ01000007">
    <property type="protein sequence ID" value="OGD83841.1"/>
    <property type="molecule type" value="Genomic_DNA"/>
</dbReference>
<organism evidence="2 3">
    <name type="scientific">Candidatus Collierbacteria bacterium RIFOXYD1_FULL_40_9</name>
    <dbReference type="NCBI Taxonomy" id="1817731"/>
    <lineage>
        <taxon>Bacteria</taxon>
        <taxon>Candidatus Collieribacteriota</taxon>
    </lineage>
</organism>
<proteinExistence type="predicted"/>
<keyword evidence="1" id="KW-1133">Transmembrane helix</keyword>
<name>A0A1F5FW53_9BACT</name>
<accession>A0A1F5FW53</accession>
<evidence type="ECO:0000256" key="1">
    <source>
        <dbReference type="SAM" id="Phobius"/>
    </source>
</evidence>
<gene>
    <name evidence="2" type="ORF">A2572_02635</name>
</gene>
<dbReference type="AlphaFoldDB" id="A0A1F5FW53"/>
<feature type="transmembrane region" description="Helical" evidence="1">
    <location>
        <begin position="16"/>
        <end position="35"/>
    </location>
</feature>